<reference evidence="1 2" key="1">
    <citation type="submission" date="2017-04" db="EMBL/GenBank/DDBJ databases">
        <title>Isolation of lytic bacteriophages infecting Pseudomonas strains for biocontrol of fish and shrimp spoilage during chilled storage.</title>
        <authorList>
            <person name="Yang Z."/>
            <person name="Tao X."/>
            <person name="Gao L."/>
            <person name="Rao S."/>
        </authorList>
    </citation>
    <scope>NUCLEOTIDE SEQUENCE [LARGE SCALE GENOMIC DNA]</scope>
</reference>
<evidence type="ECO:0000313" key="1">
    <source>
        <dbReference type="EMBL" id="ASD51910.1"/>
    </source>
</evidence>
<dbReference type="Proteomes" id="UP000248142">
    <property type="component" value="Segment"/>
</dbReference>
<proteinExistence type="predicted"/>
<protein>
    <submittedName>
        <fullName evidence="1">Uncharacterized protein</fullName>
    </submittedName>
</protein>
<organism evidence="1 2">
    <name type="scientific">Pseudomonas phage PspYZU01</name>
    <dbReference type="NCBI Taxonomy" id="1983555"/>
    <lineage>
        <taxon>Viruses</taxon>
        <taxon>Duplodnaviria</taxon>
        <taxon>Heunggongvirae</taxon>
        <taxon>Uroviricota</taxon>
        <taxon>Caudoviricetes</taxon>
        <taxon>Casjensviridae</taxon>
        <taxon>Phobosvirus</taxon>
        <taxon>Phobosvirus PspYZU01</taxon>
    </lineage>
</organism>
<gene>
    <name evidence="1" type="ORF">PspYZU01_25</name>
</gene>
<accession>A0A2U7N298</accession>
<name>A0A2U7N298_9CAUD</name>
<dbReference type="EMBL" id="KY971609">
    <property type="protein sequence ID" value="ASD51910.1"/>
    <property type="molecule type" value="Genomic_DNA"/>
</dbReference>
<evidence type="ECO:0000313" key="2">
    <source>
        <dbReference type="Proteomes" id="UP000248142"/>
    </source>
</evidence>
<keyword evidence="2" id="KW-1185">Reference proteome</keyword>
<sequence>MTTETMTIRNDRRPAQPRMIASTRTNDADDFRLRREDFEGAFLARAAATMFPTVENPILPVGVGAFLLKRRDDGEYENDNTQDLWIGWSMAVEEGAPSTAASAYRSQLEAQLRLAKAEVAQLKVSLQMTDKTFARKVFWTRLMNWLDKFALAGSDDARKR</sequence>